<dbReference type="SUPFAM" id="SSF54593">
    <property type="entry name" value="Glyoxalase/Bleomycin resistance protein/Dihydroxybiphenyl dioxygenase"/>
    <property type="match status" value="1"/>
</dbReference>
<evidence type="ECO:0000313" key="2">
    <source>
        <dbReference type="EMBL" id="GAA1380902.1"/>
    </source>
</evidence>
<gene>
    <name evidence="2" type="ORF">GCM10009613_05970</name>
</gene>
<dbReference type="PROSITE" id="PS51819">
    <property type="entry name" value="VOC"/>
    <property type="match status" value="1"/>
</dbReference>
<accession>A0ABN1XH06</accession>
<dbReference type="InterPro" id="IPR037523">
    <property type="entry name" value="VOC_core"/>
</dbReference>
<dbReference type="Proteomes" id="UP001501414">
    <property type="component" value="Unassembled WGS sequence"/>
</dbReference>
<reference evidence="2 3" key="1">
    <citation type="journal article" date="2019" name="Int. J. Syst. Evol. Microbiol.">
        <title>The Global Catalogue of Microorganisms (GCM) 10K type strain sequencing project: providing services to taxonomists for standard genome sequencing and annotation.</title>
        <authorList>
            <consortium name="The Broad Institute Genomics Platform"/>
            <consortium name="The Broad Institute Genome Sequencing Center for Infectious Disease"/>
            <person name="Wu L."/>
            <person name="Ma J."/>
        </authorList>
    </citation>
    <scope>NUCLEOTIDE SEQUENCE [LARGE SCALE GENOMIC DNA]</scope>
    <source>
        <strain evidence="2 3">JCM 11896</strain>
    </source>
</reference>
<keyword evidence="3" id="KW-1185">Reference proteome</keyword>
<organism evidence="2 3">
    <name type="scientific">Pseudonocardia kongjuensis</name>
    <dbReference type="NCBI Taxonomy" id="102227"/>
    <lineage>
        <taxon>Bacteria</taxon>
        <taxon>Bacillati</taxon>
        <taxon>Actinomycetota</taxon>
        <taxon>Actinomycetes</taxon>
        <taxon>Pseudonocardiales</taxon>
        <taxon>Pseudonocardiaceae</taxon>
        <taxon>Pseudonocardia</taxon>
    </lineage>
</organism>
<sequence length="143" mass="15965">MAVQLSHTILKAHDRRRTAHLITEMLGLPEPEGDADDRVLSIRLSNDSSVDVMRVDDPIDSEHYAFLVSEAEFDAILDRVTSKQLDHWADPFHQEPGRINTHDGGRGVYFDDPNGHNLEVITTPYGTDAAEVGLVRDGKIPPR</sequence>
<proteinExistence type="predicted"/>
<evidence type="ECO:0000259" key="1">
    <source>
        <dbReference type="PROSITE" id="PS51819"/>
    </source>
</evidence>
<dbReference type="EMBL" id="BAAAJK010000002">
    <property type="protein sequence ID" value="GAA1380902.1"/>
    <property type="molecule type" value="Genomic_DNA"/>
</dbReference>
<dbReference type="InterPro" id="IPR029068">
    <property type="entry name" value="Glyas_Bleomycin-R_OHBP_Dase"/>
</dbReference>
<dbReference type="CDD" id="cd08351">
    <property type="entry name" value="ChaP_like"/>
    <property type="match status" value="1"/>
</dbReference>
<dbReference type="RefSeq" id="WP_344018046.1">
    <property type="nucleotide sequence ID" value="NZ_BAAAJK010000002.1"/>
</dbReference>
<evidence type="ECO:0000313" key="3">
    <source>
        <dbReference type="Proteomes" id="UP001501414"/>
    </source>
</evidence>
<name>A0ABN1XH06_9PSEU</name>
<feature type="domain" description="VOC" evidence="1">
    <location>
        <begin position="4"/>
        <end position="123"/>
    </location>
</feature>
<protein>
    <submittedName>
        <fullName evidence="2">VOC family protein</fullName>
    </submittedName>
</protein>
<dbReference type="Gene3D" id="3.10.180.10">
    <property type="entry name" value="2,3-Dihydroxybiphenyl 1,2-Dioxygenase, domain 1"/>
    <property type="match status" value="1"/>
</dbReference>
<comment type="caution">
    <text evidence="2">The sequence shown here is derived from an EMBL/GenBank/DDBJ whole genome shotgun (WGS) entry which is preliminary data.</text>
</comment>